<keyword evidence="2" id="KW-1185">Reference proteome</keyword>
<dbReference type="EMBL" id="JADCNL010000011">
    <property type="protein sequence ID" value="KAG0460801.1"/>
    <property type="molecule type" value="Genomic_DNA"/>
</dbReference>
<dbReference type="OrthoDB" id="1909934at2759"/>
<evidence type="ECO:0000313" key="2">
    <source>
        <dbReference type="Proteomes" id="UP000636800"/>
    </source>
</evidence>
<gene>
    <name evidence="1" type="ORF">HPP92_021098</name>
</gene>
<reference evidence="1 2" key="1">
    <citation type="journal article" date="2020" name="Nat. Food">
        <title>A phased Vanilla planifolia genome enables genetic improvement of flavour and production.</title>
        <authorList>
            <person name="Hasing T."/>
            <person name="Tang H."/>
            <person name="Brym M."/>
            <person name="Khazi F."/>
            <person name="Huang T."/>
            <person name="Chambers A.H."/>
        </authorList>
    </citation>
    <scope>NUCLEOTIDE SEQUENCE [LARGE SCALE GENOMIC DNA]</scope>
    <source>
        <tissue evidence="1">Leaf</tissue>
    </source>
</reference>
<dbReference type="Proteomes" id="UP000636800">
    <property type="component" value="Chromosome 11"/>
</dbReference>
<protein>
    <submittedName>
        <fullName evidence="1">Uncharacterized protein</fullName>
    </submittedName>
</protein>
<name>A0A835PYH7_VANPL</name>
<evidence type="ECO:0000313" key="1">
    <source>
        <dbReference type="EMBL" id="KAG0460801.1"/>
    </source>
</evidence>
<sequence>MNSRPQGIDSGPGRNDSACAPGDCWIASRRCVLKVFTPGISRIRLKIRCYEQHSVLNLDDKFTMLNCCLRRYELIIETRRNY</sequence>
<comment type="caution">
    <text evidence="1">The sequence shown here is derived from an EMBL/GenBank/DDBJ whole genome shotgun (WGS) entry which is preliminary data.</text>
</comment>
<accession>A0A835PYH7</accession>
<organism evidence="1 2">
    <name type="scientific">Vanilla planifolia</name>
    <name type="common">Vanilla</name>
    <dbReference type="NCBI Taxonomy" id="51239"/>
    <lineage>
        <taxon>Eukaryota</taxon>
        <taxon>Viridiplantae</taxon>
        <taxon>Streptophyta</taxon>
        <taxon>Embryophyta</taxon>
        <taxon>Tracheophyta</taxon>
        <taxon>Spermatophyta</taxon>
        <taxon>Magnoliopsida</taxon>
        <taxon>Liliopsida</taxon>
        <taxon>Asparagales</taxon>
        <taxon>Orchidaceae</taxon>
        <taxon>Vanilloideae</taxon>
        <taxon>Vanilleae</taxon>
        <taxon>Vanilla</taxon>
    </lineage>
</organism>
<proteinExistence type="predicted"/>
<dbReference type="AlphaFoldDB" id="A0A835PYH7"/>